<protein>
    <submittedName>
        <fullName evidence="2">Uncharacterized protein</fullName>
    </submittedName>
</protein>
<dbReference type="OrthoDB" id="5591616at2759"/>
<keyword evidence="1" id="KW-0812">Transmembrane</keyword>
<dbReference type="InterPro" id="IPR010699">
    <property type="entry name" value="DUF1275"/>
</dbReference>
<dbReference type="PANTHER" id="PTHR37314">
    <property type="entry name" value="SLR0142 PROTEIN"/>
    <property type="match status" value="1"/>
</dbReference>
<proteinExistence type="predicted"/>
<keyword evidence="1" id="KW-1133">Transmembrane helix</keyword>
<evidence type="ECO:0000313" key="2">
    <source>
        <dbReference type="EMBL" id="TPX41718.1"/>
    </source>
</evidence>
<dbReference type="EMBL" id="QEAP01001702">
    <property type="protein sequence ID" value="TPX41718.1"/>
    <property type="molecule type" value="Genomic_DNA"/>
</dbReference>
<keyword evidence="3" id="KW-1185">Reference proteome</keyword>
<gene>
    <name evidence="2" type="ORF">CcCBS67573_g10556</name>
</gene>
<evidence type="ECO:0000313" key="3">
    <source>
        <dbReference type="Proteomes" id="UP000320333"/>
    </source>
</evidence>
<comment type="caution">
    <text evidence="2">The sequence shown here is derived from an EMBL/GenBank/DDBJ whole genome shotgun (WGS) entry which is preliminary data.</text>
</comment>
<dbReference type="AlphaFoldDB" id="A0A507CRK5"/>
<feature type="transmembrane region" description="Helical" evidence="1">
    <location>
        <begin position="27"/>
        <end position="50"/>
    </location>
</feature>
<name>A0A507CRK5_9FUNG</name>
<organism evidence="2 3">
    <name type="scientific">Chytriomyces confervae</name>
    <dbReference type="NCBI Taxonomy" id="246404"/>
    <lineage>
        <taxon>Eukaryota</taxon>
        <taxon>Fungi</taxon>
        <taxon>Fungi incertae sedis</taxon>
        <taxon>Chytridiomycota</taxon>
        <taxon>Chytridiomycota incertae sedis</taxon>
        <taxon>Chytridiomycetes</taxon>
        <taxon>Chytridiales</taxon>
        <taxon>Chytriomycetaceae</taxon>
        <taxon>Chytriomyces</taxon>
    </lineage>
</organism>
<accession>A0A507CRK5</accession>
<evidence type="ECO:0000256" key="1">
    <source>
        <dbReference type="SAM" id="Phobius"/>
    </source>
</evidence>
<feature type="transmembrane region" description="Helical" evidence="1">
    <location>
        <begin position="56"/>
        <end position="76"/>
    </location>
</feature>
<keyword evidence="1" id="KW-0472">Membrane</keyword>
<dbReference type="Pfam" id="PF06912">
    <property type="entry name" value="DUF1275"/>
    <property type="match status" value="1"/>
</dbReference>
<dbReference type="Proteomes" id="UP000320333">
    <property type="component" value="Unassembled WGS sequence"/>
</dbReference>
<sequence>MTGIATDIGNILGQACRKDNHAEVWRLYVHVPILASYCFGGFLGEGAYYLLREHSLLIPCIFTGATAAIYLSLPFIQTAAETFKGREKRIRADFVPGRGSTLEIRMVGDPRQVGGGIITVADPAKKLPGLNGVSDLEIREFFGDVNDSFEELDLEQAKKRSVVGVGNVVAGADVREVQQVQKSAKTYVGVSADEGSSEVLTTGGASEK</sequence>
<dbReference type="PANTHER" id="PTHR37314:SF4">
    <property type="entry name" value="UPF0700 TRANSMEMBRANE PROTEIN YOAK"/>
    <property type="match status" value="1"/>
</dbReference>
<reference evidence="2 3" key="1">
    <citation type="journal article" date="2019" name="Sci. Rep.">
        <title>Comparative genomics of chytrid fungi reveal insights into the obligate biotrophic and pathogenic lifestyle of Synchytrium endobioticum.</title>
        <authorList>
            <person name="van de Vossenberg B.T.L.H."/>
            <person name="Warris S."/>
            <person name="Nguyen H.D.T."/>
            <person name="van Gent-Pelzer M.P.E."/>
            <person name="Joly D.L."/>
            <person name="van de Geest H.C."/>
            <person name="Bonants P.J.M."/>
            <person name="Smith D.S."/>
            <person name="Levesque C.A."/>
            <person name="van der Lee T.A.J."/>
        </authorList>
    </citation>
    <scope>NUCLEOTIDE SEQUENCE [LARGE SCALE GENOMIC DNA]</scope>
    <source>
        <strain evidence="2 3">CBS 675.73</strain>
    </source>
</reference>